<feature type="domain" description="AAA+ ATPase" evidence="4">
    <location>
        <begin position="116"/>
        <end position="248"/>
    </location>
</feature>
<sequence>MATAEQVKALIESHTKGDEPRFLAIAMQVAAFEARQGHVRLAGELREIIDRAKEDGVKRPVPLAQPRGELGGLLAASYPKATLNELVVAPELRRRIDRLLHEQRQAEQLRSHGLSPRHRVLLVGPPGTGKTLCATVIAGELHLPLFKVVFESLVTKFLGETAAKLKLIFDAIRATRGVYLFDEFDAIGGQRTAGNDVGEIRRVVNSFLQLLEQDDSNSVVLAATNHPQMLDRALFRRFDDVIEFSLPSQAQAEETMRNRLAPFDTGRLRWTQIRPAARGLSHALLARACDDAAKQAVLAGTREVSTEALIEALREQREFAAMK</sequence>
<dbReference type="InterPro" id="IPR003593">
    <property type="entry name" value="AAA+_ATPase"/>
</dbReference>
<dbReference type="GO" id="GO:0016887">
    <property type="term" value="F:ATP hydrolysis activity"/>
    <property type="evidence" value="ECO:0007669"/>
    <property type="project" value="InterPro"/>
</dbReference>
<comment type="similarity">
    <text evidence="1">Belongs to the AAA ATPase family.</text>
</comment>
<dbReference type="Pfam" id="PF00004">
    <property type="entry name" value="AAA"/>
    <property type="match status" value="1"/>
</dbReference>
<dbReference type="InterPro" id="IPR050221">
    <property type="entry name" value="26S_Proteasome_ATPase"/>
</dbReference>
<name>A0A1L9BDA2_9BACT</name>
<protein>
    <submittedName>
        <fullName evidence="5">AAA family ATPase</fullName>
    </submittedName>
</protein>
<evidence type="ECO:0000256" key="1">
    <source>
        <dbReference type="ARBA" id="ARBA00006914"/>
    </source>
</evidence>
<evidence type="ECO:0000256" key="3">
    <source>
        <dbReference type="ARBA" id="ARBA00022840"/>
    </source>
</evidence>
<organism evidence="5 6">
    <name type="scientific">Cystobacter ferrugineus</name>
    <dbReference type="NCBI Taxonomy" id="83449"/>
    <lineage>
        <taxon>Bacteria</taxon>
        <taxon>Pseudomonadati</taxon>
        <taxon>Myxococcota</taxon>
        <taxon>Myxococcia</taxon>
        <taxon>Myxococcales</taxon>
        <taxon>Cystobacterineae</taxon>
        <taxon>Archangiaceae</taxon>
        <taxon>Cystobacter</taxon>
    </lineage>
</organism>
<keyword evidence="3" id="KW-0067">ATP-binding</keyword>
<dbReference type="InterPro" id="IPR003959">
    <property type="entry name" value="ATPase_AAA_core"/>
</dbReference>
<reference evidence="6" key="1">
    <citation type="submission" date="2016-11" db="EMBL/GenBank/DDBJ databases">
        <authorList>
            <person name="Shukria A."/>
            <person name="Stevens D.C."/>
        </authorList>
    </citation>
    <scope>NUCLEOTIDE SEQUENCE [LARGE SCALE GENOMIC DNA]</scope>
    <source>
        <strain evidence="6">Cbfe23</strain>
    </source>
</reference>
<dbReference type="Gene3D" id="3.40.50.300">
    <property type="entry name" value="P-loop containing nucleotide triphosphate hydrolases"/>
    <property type="match status" value="1"/>
</dbReference>
<gene>
    <name evidence="5" type="ORF">BON30_14190</name>
</gene>
<keyword evidence="6" id="KW-1185">Reference proteome</keyword>
<dbReference type="RefSeq" id="WP_071898832.1">
    <property type="nucleotide sequence ID" value="NZ_MPIN01000003.1"/>
</dbReference>
<comment type="caution">
    <text evidence="5">The sequence shown here is derived from an EMBL/GenBank/DDBJ whole genome shotgun (WGS) entry which is preliminary data.</text>
</comment>
<evidence type="ECO:0000256" key="2">
    <source>
        <dbReference type="ARBA" id="ARBA00022741"/>
    </source>
</evidence>
<dbReference type="SUPFAM" id="SSF52540">
    <property type="entry name" value="P-loop containing nucleoside triphosphate hydrolases"/>
    <property type="match status" value="1"/>
</dbReference>
<dbReference type="GO" id="GO:0005524">
    <property type="term" value="F:ATP binding"/>
    <property type="evidence" value="ECO:0007669"/>
    <property type="project" value="UniProtKB-KW"/>
</dbReference>
<evidence type="ECO:0000259" key="4">
    <source>
        <dbReference type="SMART" id="SM00382"/>
    </source>
</evidence>
<dbReference type="Proteomes" id="UP000182229">
    <property type="component" value="Unassembled WGS sequence"/>
</dbReference>
<accession>A0A1L9BDA2</accession>
<dbReference type="EMBL" id="MPIN01000003">
    <property type="protein sequence ID" value="OJH40198.1"/>
    <property type="molecule type" value="Genomic_DNA"/>
</dbReference>
<keyword evidence="2" id="KW-0547">Nucleotide-binding</keyword>
<proteinExistence type="inferred from homology"/>
<dbReference type="InterPro" id="IPR027417">
    <property type="entry name" value="P-loop_NTPase"/>
</dbReference>
<reference evidence="5 6" key="2">
    <citation type="submission" date="2016-12" db="EMBL/GenBank/DDBJ databases">
        <title>Draft Genome Sequence of Cystobacter ferrugineus Strain Cbfe23.</title>
        <authorList>
            <person name="Akbar S."/>
            <person name="Dowd S.E."/>
            <person name="Stevens D.C."/>
        </authorList>
    </citation>
    <scope>NUCLEOTIDE SEQUENCE [LARGE SCALE GENOMIC DNA]</scope>
    <source>
        <strain evidence="5 6">Cbfe23</strain>
    </source>
</reference>
<dbReference type="OrthoDB" id="9809379at2"/>
<dbReference type="AlphaFoldDB" id="A0A1L9BDA2"/>
<evidence type="ECO:0000313" key="5">
    <source>
        <dbReference type="EMBL" id="OJH40198.1"/>
    </source>
</evidence>
<dbReference type="CDD" id="cd19481">
    <property type="entry name" value="RecA-like_protease"/>
    <property type="match status" value="1"/>
</dbReference>
<evidence type="ECO:0000313" key="6">
    <source>
        <dbReference type="Proteomes" id="UP000182229"/>
    </source>
</evidence>
<dbReference type="STRING" id="83449.BON30_14190"/>
<dbReference type="PANTHER" id="PTHR23073">
    <property type="entry name" value="26S PROTEASOME REGULATORY SUBUNIT"/>
    <property type="match status" value="1"/>
</dbReference>
<dbReference type="SMART" id="SM00382">
    <property type="entry name" value="AAA"/>
    <property type="match status" value="1"/>
</dbReference>